<organism evidence="2 3">
    <name type="scientific">Paramecium tetraurelia</name>
    <dbReference type="NCBI Taxonomy" id="5888"/>
    <lineage>
        <taxon>Eukaryota</taxon>
        <taxon>Sar</taxon>
        <taxon>Alveolata</taxon>
        <taxon>Ciliophora</taxon>
        <taxon>Intramacronucleata</taxon>
        <taxon>Oligohymenophorea</taxon>
        <taxon>Peniculida</taxon>
        <taxon>Parameciidae</taxon>
        <taxon>Paramecium</taxon>
    </lineage>
</organism>
<name>A0BXV5_PARTE</name>
<reference evidence="2 3" key="1">
    <citation type="journal article" date="2006" name="Nature">
        <title>Global trends of whole-genome duplications revealed by the ciliate Paramecium tetraurelia.</title>
        <authorList>
            <consortium name="Genoscope"/>
            <person name="Aury J.-M."/>
            <person name="Jaillon O."/>
            <person name="Duret L."/>
            <person name="Noel B."/>
            <person name="Jubin C."/>
            <person name="Porcel B.M."/>
            <person name="Segurens B."/>
            <person name="Daubin V."/>
            <person name="Anthouard V."/>
            <person name="Aiach N."/>
            <person name="Arnaiz O."/>
            <person name="Billaut A."/>
            <person name="Beisson J."/>
            <person name="Blanc I."/>
            <person name="Bouhouche K."/>
            <person name="Camara F."/>
            <person name="Duharcourt S."/>
            <person name="Guigo R."/>
            <person name="Gogendeau D."/>
            <person name="Katinka M."/>
            <person name="Keller A.-M."/>
            <person name="Kissmehl R."/>
            <person name="Klotz C."/>
            <person name="Koll F."/>
            <person name="Le Moue A."/>
            <person name="Lepere C."/>
            <person name="Malinsky S."/>
            <person name="Nowacki M."/>
            <person name="Nowak J.K."/>
            <person name="Plattner H."/>
            <person name="Poulain J."/>
            <person name="Ruiz F."/>
            <person name="Serrano V."/>
            <person name="Zagulski M."/>
            <person name="Dessen P."/>
            <person name="Betermier M."/>
            <person name="Weissenbach J."/>
            <person name="Scarpelli C."/>
            <person name="Schachter V."/>
            <person name="Sperling L."/>
            <person name="Meyer E."/>
            <person name="Cohen J."/>
            <person name="Wincker P."/>
        </authorList>
    </citation>
    <scope>NUCLEOTIDE SEQUENCE [LARGE SCALE GENOMIC DNA]</scope>
    <source>
        <strain evidence="2 3">Stock d4-2</strain>
    </source>
</reference>
<dbReference type="Proteomes" id="UP000000600">
    <property type="component" value="Unassembled WGS sequence"/>
</dbReference>
<feature type="compositionally biased region" description="Polar residues" evidence="1">
    <location>
        <begin position="1"/>
        <end position="23"/>
    </location>
</feature>
<gene>
    <name evidence="2" type="ORF">GSPATT00033225001</name>
</gene>
<evidence type="ECO:0000256" key="1">
    <source>
        <dbReference type="SAM" id="MobiDB-lite"/>
    </source>
</evidence>
<proteinExistence type="predicted"/>
<dbReference type="AlphaFoldDB" id="A0BXV5"/>
<protein>
    <submittedName>
        <fullName evidence="2">Uncharacterized protein</fullName>
    </submittedName>
</protein>
<accession>A0BXV5</accession>
<dbReference type="GeneID" id="5016554"/>
<sequence>MNPTFKQSQQLENHSNIMGSSAGFNRRIKLSSQRPGSRDQKLKTGEIFPQFQDPLATNPYNLLSLNLYQDENTFITTMKAEILQIQEEINKLDIDGRIRNNDPRQEYRLQQFKKWVAQNSTSKFTFDKLNNIEISQLLIVLDVRSLEDAVVKLYKFLSILDSVIMKITEYEAVHLIKFDELFSQLCPNYQENVQQMSVLKFPVSIANLNRMTELYQVKFDRNQPQKITNDNTER</sequence>
<evidence type="ECO:0000313" key="3">
    <source>
        <dbReference type="Proteomes" id="UP000000600"/>
    </source>
</evidence>
<dbReference type="RefSeq" id="XP_001430770.1">
    <property type="nucleotide sequence ID" value="XM_001430733.1"/>
</dbReference>
<dbReference type="KEGG" id="ptm:GSPATT00033225001"/>
<dbReference type="eggNOG" id="ENOG502SVAJ">
    <property type="taxonomic scope" value="Eukaryota"/>
</dbReference>
<evidence type="ECO:0000313" key="2">
    <source>
        <dbReference type="EMBL" id="CAK63372.1"/>
    </source>
</evidence>
<dbReference type="OrthoDB" id="307119at2759"/>
<feature type="region of interest" description="Disordered" evidence="1">
    <location>
        <begin position="1"/>
        <end position="25"/>
    </location>
</feature>
<dbReference type="HOGENOM" id="CLU_1186963_0_0_1"/>
<dbReference type="EMBL" id="CT868025">
    <property type="protein sequence ID" value="CAK63372.1"/>
    <property type="molecule type" value="Genomic_DNA"/>
</dbReference>
<keyword evidence="3" id="KW-1185">Reference proteome</keyword>
<dbReference type="InParanoid" id="A0BXV5"/>